<comment type="similarity">
    <text evidence="4">Belongs to the SEC23/SEC24 family. SEC24 subfamily.</text>
</comment>
<dbReference type="PANTHER" id="PTHR13803">
    <property type="entry name" value="SEC24-RELATED PROTEIN"/>
    <property type="match status" value="1"/>
</dbReference>
<evidence type="ECO:0000256" key="9">
    <source>
        <dbReference type="ARBA" id="ARBA00022927"/>
    </source>
</evidence>
<reference evidence="19" key="2">
    <citation type="submission" date="2014-02" db="EMBL/GenBank/DDBJ databases">
        <title>Complete DNA sequence of /Kuraishia capsulata/ illustrates novel genomic features among budding yeasts (/Saccharomycotina/).</title>
        <authorList>
            <person name="Morales L."/>
            <person name="Noel B."/>
            <person name="Porcel B."/>
            <person name="Marcet-Houben M."/>
            <person name="Hullo M-F."/>
            <person name="Sacerdot C."/>
            <person name="Tekaia F."/>
            <person name="Leh-Louis V."/>
            <person name="Despons L."/>
            <person name="Khanna V."/>
            <person name="Aury J-M."/>
            <person name="Barbe V."/>
            <person name="Couloux A."/>
            <person name="Labadie K."/>
            <person name="Pelletier E."/>
            <person name="Souciet J-L."/>
            <person name="Boekhout T."/>
            <person name="Gabaldon T."/>
            <person name="Wincker P."/>
            <person name="Dujon B."/>
        </authorList>
    </citation>
    <scope>NUCLEOTIDE SEQUENCE</scope>
    <source>
        <strain evidence="19">CBS 1993</strain>
    </source>
</reference>
<keyword evidence="10" id="KW-0333">Golgi apparatus</keyword>
<evidence type="ECO:0000256" key="10">
    <source>
        <dbReference type="ARBA" id="ARBA00023034"/>
    </source>
</evidence>
<dbReference type="Gene3D" id="3.40.50.410">
    <property type="entry name" value="von Willebrand factor, type A domain"/>
    <property type="match status" value="1"/>
</dbReference>
<dbReference type="InterPro" id="IPR007123">
    <property type="entry name" value="Gelsolin-like_dom"/>
</dbReference>
<dbReference type="Pfam" id="PF04811">
    <property type="entry name" value="Sec23_trunk"/>
    <property type="match status" value="1"/>
</dbReference>
<evidence type="ECO:0000259" key="14">
    <source>
        <dbReference type="Pfam" id="PF00626"/>
    </source>
</evidence>
<dbReference type="FunFam" id="3.40.20.10:FF:000049">
    <property type="entry name" value="Vesicle coat component"/>
    <property type="match status" value="1"/>
</dbReference>
<dbReference type="OrthoDB" id="49016at2759"/>
<dbReference type="InterPro" id="IPR036465">
    <property type="entry name" value="vWFA_dom_sf"/>
</dbReference>
<dbReference type="SUPFAM" id="SSF82919">
    <property type="entry name" value="Zn-finger domain of Sec23/24"/>
    <property type="match status" value="1"/>
</dbReference>
<dbReference type="AlphaFoldDB" id="W6MQ45"/>
<evidence type="ECO:0000256" key="6">
    <source>
        <dbReference type="ARBA" id="ARBA00022490"/>
    </source>
</evidence>
<evidence type="ECO:0000259" key="15">
    <source>
        <dbReference type="Pfam" id="PF04810"/>
    </source>
</evidence>
<dbReference type="Pfam" id="PF08033">
    <property type="entry name" value="Sec23_BS"/>
    <property type="match status" value="1"/>
</dbReference>
<dbReference type="GO" id="GO:0070971">
    <property type="term" value="C:endoplasmic reticulum exit site"/>
    <property type="evidence" value="ECO:0007669"/>
    <property type="project" value="EnsemblFungi"/>
</dbReference>
<evidence type="ECO:0000256" key="7">
    <source>
        <dbReference type="ARBA" id="ARBA00022824"/>
    </source>
</evidence>
<feature type="domain" description="Sec23/Sec24 trunk" evidence="16">
    <location>
        <begin position="298"/>
        <end position="540"/>
    </location>
</feature>
<dbReference type="Pfam" id="PF04810">
    <property type="entry name" value="zf-Sec23_Sec24"/>
    <property type="match status" value="1"/>
</dbReference>
<dbReference type="HOGENOM" id="CLU_004589_2_1_1"/>
<keyword evidence="9" id="KW-0653">Protein transport</keyword>
<dbReference type="GeneID" id="34520755"/>
<evidence type="ECO:0000256" key="2">
    <source>
        <dbReference type="ARBA" id="ARBA00004397"/>
    </source>
</evidence>
<keyword evidence="20" id="KW-1185">Reference proteome</keyword>
<dbReference type="InterPro" id="IPR036175">
    <property type="entry name" value="Sec23/24_helical_dom_sf"/>
</dbReference>
<dbReference type="Proteomes" id="UP000019384">
    <property type="component" value="Unassembled WGS sequence"/>
</dbReference>
<evidence type="ECO:0000256" key="4">
    <source>
        <dbReference type="ARBA" id="ARBA00008334"/>
    </source>
</evidence>
<evidence type="ECO:0000313" key="19">
    <source>
        <dbReference type="EMBL" id="CDK27372.1"/>
    </source>
</evidence>
<accession>W6MQ45</accession>
<reference evidence="19" key="1">
    <citation type="submission" date="2013-12" db="EMBL/GenBank/DDBJ databases">
        <authorList>
            <person name="Genoscope - CEA"/>
        </authorList>
    </citation>
    <scope>NUCLEOTIDE SEQUENCE</scope>
    <source>
        <strain evidence="19">CBS 1993</strain>
    </source>
</reference>
<dbReference type="GO" id="GO:1990753">
    <property type="term" value="C:equatorial cell cortex"/>
    <property type="evidence" value="ECO:0007669"/>
    <property type="project" value="EnsemblFungi"/>
</dbReference>
<feature type="region of interest" description="Disordered" evidence="13">
    <location>
        <begin position="101"/>
        <end position="124"/>
    </location>
</feature>
<evidence type="ECO:0000256" key="13">
    <source>
        <dbReference type="SAM" id="MobiDB-lite"/>
    </source>
</evidence>
<proteinExistence type="inferred from homology"/>
<dbReference type="InterPro" id="IPR036180">
    <property type="entry name" value="Gelsolin-like_dom_sf"/>
</dbReference>
<dbReference type="STRING" id="1382522.W6MQ45"/>
<keyword evidence="7" id="KW-0256">Endoplasmic reticulum</keyword>
<dbReference type="Pfam" id="PF00626">
    <property type="entry name" value="Gelsolin"/>
    <property type="match status" value="1"/>
</dbReference>
<dbReference type="SUPFAM" id="SSF53300">
    <property type="entry name" value="vWA-like"/>
    <property type="match status" value="1"/>
</dbReference>
<evidence type="ECO:0000259" key="16">
    <source>
        <dbReference type="Pfam" id="PF04811"/>
    </source>
</evidence>
<dbReference type="SUPFAM" id="SSF81811">
    <property type="entry name" value="Helical domain of Sec23/24"/>
    <property type="match status" value="1"/>
</dbReference>
<dbReference type="SUPFAM" id="SSF82754">
    <property type="entry name" value="C-terminal, gelsolin-like domain of Sec23/24"/>
    <property type="match status" value="1"/>
</dbReference>
<dbReference type="InterPro" id="IPR012990">
    <property type="entry name" value="Beta-sandwich_Sec23_24"/>
</dbReference>
<keyword evidence="6" id="KW-0963">Cytoplasm</keyword>
<dbReference type="Gene3D" id="3.40.20.10">
    <property type="entry name" value="Severin"/>
    <property type="match status" value="1"/>
</dbReference>
<evidence type="ECO:0000313" key="20">
    <source>
        <dbReference type="Proteomes" id="UP000019384"/>
    </source>
</evidence>
<evidence type="ECO:0000259" key="18">
    <source>
        <dbReference type="Pfam" id="PF08033"/>
    </source>
</evidence>
<dbReference type="GO" id="GO:0008270">
    <property type="term" value="F:zinc ion binding"/>
    <property type="evidence" value="ECO:0007669"/>
    <property type="project" value="InterPro"/>
</dbReference>
<dbReference type="GO" id="GO:0000139">
    <property type="term" value="C:Golgi membrane"/>
    <property type="evidence" value="ECO:0007669"/>
    <property type="project" value="UniProtKB-SubCell"/>
</dbReference>
<evidence type="ECO:0000256" key="12">
    <source>
        <dbReference type="ARBA" id="ARBA00025471"/>
    </source>
</evidence>
<dbReference type="GO" id="GO:0000149">
    <property type="term" value="F:SNARE binding"/>
    <property type="evidence" value="ECO:0007669"/>
    <property type="project" value="TreeGrafter"/>
</dbReference>
<keyword evidence="11" id="KW-0472">Membrane</keyword>
<sequence length="924" mass="101140">MASHNRRRAYPSAQYNLNPAESVQPGYGSGAPQVGTPSAQIYGGVSGVPGVDPLTQGFASMNLNQQPAQQVAPVVDPSVNAGLNGVAQAYGNPAYPPLNSQPAYYGQSAQPSQQPLGSYGSTPSQLPALPMNQLYSTDLLKELPPPISDLQLPPPPVILAPGISLTGQQDSNSPPEYFRSTLNVLPTTNNLLKKTKLPLALVVRPYISLHNSEVPVAVVSDALISRCRRCRTYINPFVTFQEDGKRWRCNLCNLLNDTPMGFDFNQATSTPVNRLERSELNHAVVEFVAPPEYMVRAPQPLVFVFVLDVSAAALANGALATVSRTILDSLDRIPNKDGRARVSFIGVSSSLTFFQIPADEEADKETSLLVVSDLDDVLIPAAEGLLVNLADCRSNVEKLLANFNDYFAGSGDQGSAFGPALKSAHRLINSLGGKIVCFTSSLPNIGIGKLTVRDEESVADKPKEASALLGANNAFYKSFAVDCNKSQVTVDMFLTGSSYQDVATLANLPRYSAGQTHFYPAWSASRMEDITKLSKEISNHLSMEIQLEAVMRIRGSTGTRMSAFYGNFFNRSSDLCSFPTFARDQSYVIEMAIEETLTKPYAYVQAAVLHTTAFGERRIRVLTLALPTSKEIKDIYASADQLAIANYYTHKAIEKTYSSSLNDAREYLNKSMIEILQTYKKELVAGNIGSSSPVQICTNLRMLPLLLHSLTKNIGFRSGKVPSDHRANALNLLGSMPLPYLIKYIYPSVYSLHDMPDDCGLPFTGEEDVPEEGLKVGETVLPTPLNATITNFEKYGLYLVCNTSELFLWVGGDAVPQLVNDLFGFEDISEIPIGKVDLPELDSDFNVRVRNIIGKIREHYDTIVYQNLYIIRGPSSNENAYAATANREVIPLRMWCMSGLVEDRSNGSNSYREYLGQLREKVVS</sequence>
<feature type="region of interest" description="Disordered" evidence="13">
    <location>
        <begin position="1"/>
        <end position="36"/>
    </location>
</feature>
<evidence type="ECO:0000256" key="3">
    <source>
        <dbReference type="ARBA" id="ARBA00004496"/>
    </source>
</evidence>
<evidence type="ECO:0000256" key="8">
    <source>
        <dbReference type="ARBA" id="ARBA00022892"/>
    </source>
</evidence>
<feature type="domain" description="Gelsolin-like" evidence="14">
    <location>
        <begin position="779"/>
        <end position="852"/>
    </location>
</feature>
<keyword evidence="8" id="KW-0931">ER-Golgi transport</keyword>
<dbReference type="InterPro" id="IPR006896">
    <property type="entry name" value="Sec23/24_trunk_dom"/>
</dbReference>
<dbReference type="Pfam" id="PF04815">
    <property type="entry name" value="Sec23_helical"/>
    <property type="match status" value="1"/>
</dbReference>
<dbReference type="InterPro" id="IPR006900">
    <property type="entry name" value="Sec23/24_helical_dom"/>
</dbReference>
<dbReference type="PANTHER" id="PTHR13803:SF39">
    <property type="entry name" value="SECRETORY 24AB, ISOFORM A"/>
    <property type="match status" value="1"/>
</dbReference>
<dbReference type="RefSeq" id="XP_022459367.1">
    <property type="nucleotide sequence ID" value="XM_022601756.1"/>
</dbReference>
<keyword evidence="5" id="KW-0813">Transport</keyword>
<dbReference type="Gene3D" id="2.30.30.380">
    <property type="entry name" value="Zn-finger domain of Sec23/24"/>
    <property type="match status" value="1"/>
</dbReference>
<dbReference type="GO" id="GO:0005801">
    <property type="term" value="C:cis-Golgi network"/>
    <property type="evidence" value="ECO:0007669"/>
    <property type="project" value="EnsemblFungi"/>
</dbReference>
<dbReference type="InterPro" id="IPR029006">
    <property type="entry name" value="ADF-H/Gelsolin-like_dom_sf"/>
</dbReference>
<comment type="function">
    <text evidence="12">Component of the coat protein complex II (COPII) which promotes the formation of transport vesicles from the endoplasmic reticulum (ER). The coat has two main functions, the physical deformation of the endoplasmic reticulum membrane into vesicles and the selection of cargo molecules.</text>
</comment>
<dbReference type="Gene3D" id="2.60.40.1670">
    <property type="entry name" value="beta-sandwich domain of Sec23/24"/>
    <property type="match status" value="1"/>
</dbReference>
<organism evidence="19 20">
    <name type="scientific">Kuraishia capsulata CBS 1993</name>
    <dbReference type="NCBI Taxonomy" id="1382522"/>
    <lineage>
        <taxon>Eukaryota</taxon>
        <taxon>Fungi</taxon>
        <taxon>Dikarya</taxon>
        <taxon>Ascomycota</taxon>
        <taxon>Saccharomycotina</taxon>
        <taxon>Pichiomycetes</taxon>
        <taxon>Pichiales</taxon>
        <taxon>Pichiaceae</taxon>
        <taxon>Kuraishia</taxon>
    </lineage>
</organism>
<evidence type="ECO:0000259" key="17">
    <source>
        <dbReference type="Pfam" id="PF04815"/>
    </source>
</evidence>
<gene>
    <name evidence="19" type="ORF">KUCA_T00003350001</name>
</gene>
<dbReference type="EMBL" id="HG793128">
    <property type="protein sequence ID" value="CDK27372.1"/>
    <property type="molecule type" value="Genomic_DNA"/>
</dbReference>
<evidence type="ECO:0008006" key="21">
    <source>
        <dbReference type="Google" id="ProtNLM"/>
    </source>
</evidence>
<comment type="subcellular location">
    <subcellularLocation>
        <location evidence="3">Cytoplasm</location>
    </subcellularLocation>
    <subcellularLocation>
        <location evidence="2">Endoplasmic reticulum membrane</location>
        <topology evidence="2">Peripheral membrane protein</topology>
        <orientation evidence="2">Cytoplasmic side</orientation>
    </subcellularLocation>
    <subcellularLocation>
        <location evidence="1">Golgi apparatus membrane</location>
        <topology evidence="1">Peripheral membrane protein</topology>
        <orientation evidence="1">Cytoplasmic side</orientation>
    </subcellularLocation>
</comment>
<feature type="domain" description="Sec23/Sec24 helical" evidence="17">
    <location>
        <begin position="640"/>
        <end position="742"/>
    </location>
</feature>
<protein>
    <recommendedName>
        <fullName evidence="21">Protein transport protein SEC24</fullName>
    </recommendedName>
</protein>
<feature type="domain" description="Zinc finger Sec23/Sec24-type" evidence="15">
    <location>
        <begin position="224"/>
        <end position="260"/>
    </location>
</feature>
<dbReference type="SUPFAM" id="SSF81995">
    <property type="entry name" value="beta-sandwich domain of Sec23/24"/>
    <property type="match status" value="1"/>
</dbReference>
<evidence type="ECO:0000256" key="1">
    <source>
        <dbReference type="ARBA" id="ARBA00004255"/>
    </source>
</evidence>
<dbReference type="InterPro" id="IPR036174">
    <property type="entry name" value="Znf_Sec23_Sec24_sf"/>
</dbReference>
<dbReference type="InterPro" id="IPR006895">
    <property type="entry name" value="Znf_Sec23_Sec24"/>
</dbReference>
<name>W6MQ45_9ASCO</name>
<dbReference type="GO" id="GO:0005789">
    <property type="term" value="C:endoplasmic reticulum membrane"/>
    <property type="evidence" value="ECO:0007669"/>
    <property type="project" value="UniProtKB-SubCell"/>
</dbReference>
<dbReference type="GO" id="GO:0090110">
    <property type="term" value="P:COPII-coated vesicle cargo loading"/>
    <property type="evidence" value="ECO:0007669"/>
    <property type="project" value="TreeGrafter"/>
</dbReference>
<evidence type="ECO:0000256" key="11">
    <source>
        <dbReference type="ARBA" id="ARBA00023136"/>
    </source>
</evidence>
<dbReference type="GO" id="GO:0030127">
    <property type="term" value="C:COPII vesicle coat"/>
    <property type="evidence" value="ECO:0007669"/>
    <property type="project" value="InterPro"/>
</dbReference>
<dbReference type="InterPro" id="IPR050550">
    <property type="entry name" value="SEC23_SEC24_subfamily"/>
</dbReference>
<dbReference type="GO" id="GO:0006886">
    <property type="term" value="P:intracellular protein transport"/>
    <property type="evidence" value="ECO:0007669"/>
    <property type="project" value="InterPro"/>
</dbReference>
<feature type="domain" description="Sec23/Sec24 beta-sandwich" evidence="18">
    <location>
        <begin position="547"/>
        <end position="629"/>
    </location>
</feature>
<evidence type="ECO:0000256" key="5">
    <source>
        <dbReference type="ARBA" id="ARBA00022448"/>
    </source>
</evidence>
<dbReference type="Gene3D" id="1.20.120.730">
    <property type="entry name" value="Sec23/Sec24 helical domain"/>
    <property type="match status" value="1"/>
</dbReference>